<dbReference type="InterPro" id="IPR036860">
    <property type="entry name" value="SH2_dom_sf"/>
</dbReference>
<dbReference type="InterPro" id="IPR013801">
    <property type="entry name" value="STAT_TF_DNA-bd"/>
</dbReference>
<evidence type="ECO:0000256" key="1">
    <source>
        <dbReference type="ARBA" id="ARBA00004123"/>
    </source>
</evidence>
<keyword evidence="16" id="KW-1185">Reference proteome</keyword>
<dbReference type="Gene3D" id="2.60.40.630">
    <property type="entry name" value="STAT transcription factor, DNA-binding domain"/>
    <property type="match status" value="1"/>
</dbReference>
<evidence type="ECO:0000256" key="7">
    <source>
        <dbReference type="ARBA" id="ARBA00023015"/>
    </source>
</evidence>
<evidence type="ECO:0000256" key="10">
    <source>
        <dbReference type="ARBA" id="ARBA00023163"/>
    </source>
</evidence>
<dbReference type="InterPro" id="IPR008967">
    <property type="entry name" value="p53-like_TF_DNA-bd_sf"/>
</dbReference>
<dbReference type="InterPro" id="IPR012345">
    <property type="entry name" value="STAT_TF_DNA-bd_N"/>
</dbReference>
<dbReference type="Pfam" id="PF21354">
    <property type="entry name" value="STAT_linker"/>
    <property type="match status" value="1"/>
</dbReference>
<organism evidence="15 16">
    <name type="scientific">Willisornis vidua</name>
    <name type="common">Xingu scale-backed antbird</name>
    <dbReference type="NCBI Taxonomy" id="1566151"/>
    <lineage>
        <taxon>Eukaryota</taxon>
        <taxon>Metazoa</taxon>
        <taxon>Chordata</taxon>
        <taxon>Craniata</taxon>
        <taxon>Vertebrata</taxon>
        <taxon>Euteleostomi</taxon>
        <taxon>Archelosauria</taxon>
        <taxon>Archosauria</taxon>
        <taxon>Dinosauria</taxon>
        <taxon>Saurischia</taxon>
        <taxon>Theropoda</taxon>
        <taxon>Coelurosauria</taxon>
        <taxon>Aves</taxon>
        <taxon>Neognathae</taxon>
        <taxon>Neoaves</taxon>
        <taxon>Telluraves</taxon>
        <taxon>Australaves</taxon>
        <taxon>Passeriformes</taxon>
        <taxon>Thamnophilidae</taxon>
        <taxon>Willisornis</taxon>
    </lineage>
</organism>
<dbReference type="Proteomes" id="UP001145742">
    <property type="component" value="Unassembled WGS sequence"/>
</dbReference>
<dbReference type="InterPro" id="IPR036535">
    <property type="entry name" value="STAT_N_sf"/>
</dbReference>
<evidence type="ECO:0000256" key="4">
    <source>
        <dbReference type="ARBA" id="ARBA00022490"/>
    </source>
</evidence>
<keyword evidence="8" id="KW-0238">DNA-binding</keyword>
<keyword evidence="5" id="KW-0597">Phosphoprotein</keyword>
<evidence type="ECO:0000256" key="3">
    <source>
        <dbReference type="ARBA" id="ARBA00005586"/>
    </source>
</evidence>
<dbReference type="Gene3D" id="1.10.532.10">
    <property type="entry name" value="STAT transcription factor, N-terminal domain"/>
    <property type="match status" value="1"/>
</dbReference>
<evidence type="ECO:0000313" key="16">
    <source>
        <dbReference type="Proteomes" id="UP001145742"/>
    </source>
</evidence>
<dbReference type="SUPFAM" id="SSF48092">
    <property type="entry name" value="Transcription factor STAT-4 N-domain"/>
    <property type="match status" value="1"/>
</dbReference>
<evidence type="ECO:0000259" key="14">
    <source>
        <dbReference type="PROSITE" id="PS50001"/>
    </source>
</evidence>
<evidence type="ECO:0000256" key="9">
    <source>
        <dbReference type="ARBA" id="ARBA00023159"/>
    </source>
</evidence>
<dbReference type="Pfam" id="PF02865">
    <property type="entry name" value="STAT_int"/>
    <property type="match status" value="1"/>
</dbReference>
<dbReference type="PROSITE" id="PS50001">
    <property type="entry name" value="SH2"/>
    <property type="match status" value="1"/>
</dbReference>
<dbReference type="Gene3D" id="3.30.505.10">
    <property type="entry name" value="SH2 domain"/>
    <property type="match status" value="1"/>
</dbReference>
<protein>
    <submittedName>
        <fullName evidence="15">Signal transducer and activator of transcription 2 isoform X2</fullName>
    </submittedName>
</protein>
<keyword evidence="11" id="KW-0539">Nucleus</keyword>
<comment type="subcellular location">
    <subcellularLocation>
        <location evidence="2">Cytoplasm</location>
    </subcellularLocation>
    <subcellularLocation>
        <location evidence="1">Nucleus</location>
    </subcellularLocation>
</comment>
<comment type="caution">
    <text evidence="15">The sequence shown here is derived from an EMBL/GenBank/DDBJ whole genome shotgun (WGS) entry which is preliminary data.</text>
</comment>
<evidence type="ECO:0000256" key="11">
    <source>
        <dbReference type="ARBA" id="ARBA00023242"/>
    </source>
</evidence>
<keyword evidence="4" id="KW-0963">Cytoplasm</keyword>
<keyword evidence="6 12" id="KW-0727">SH2 domain</keyword>
<dbReference type="InterPro" id="IPR048988">
    <property type="entry name" value="STAT_linker"/>
</dbReference>
<dbReference type="Pfam" id="PF02864">
    <property type="entry name" value="STAT_bind"/>
    <property type="match status" value="1"/>
</dbReference>
<comment type="similarity">
    <text evidence="3">Belongs to the transcription factor STAT family.</text>
</comment>
<evidence type="ECO:0000256" key="13">
    <source>
        <dbReference type="SAM" id="MobiDB-lite"/>
    </source>
</evidence>
<evidence type="ECO:0000256" key="12">
    <source>
        <dbReference type="PROSITE-ProRule" id="PRU00191"/>
    </source>
</evidence>
<dbReference type="InterPro" id="IPR000980">
    <property type="entry name" value="SH2"/>
</dbReference>
<feature type="compositionally biased region" description="Basic and acidic residues" evidence="13">
    <location>
        <begin position="128"/>
        <end position="137"/>
    </location>
</feature>
<evidence type="ECO:0000256" key="6">
    <source>
        <dbReference type="ARBA" id="ARBA00022999"/>
    </source>
</evidence>
<evidence type="ECO:0000313" key="15">
    <source>
        <dbReference type="EMBL" id="KAJ7418476.1"/>
    </source>
</evidence>
<sequence length="602" mass="67108">MAQWQEVQSLANTYLEQVHQLYAGAELPMAVRQCLAAWIEDQNWRQAAEPLSSHARVLFQSLLALLQNCLGSLGSSHEDFMLKHNLRKAHRDLQAEFGENPERFANLVANLLQEERRILRLGQAGEQTLKEQKDSRSGKGSKGANEGPLVVTEELHLITFTLAYAYCGLELELETSTLPFVIISNNNQFSSAWASILWFNMLSSDPKAQQFFSAPPPAPWPHLAEVLSWQFESVVERGLSQDHLFMLAEKLFGSKPSPERTVAWPKFSKDGAAGFSFWAWLDGILGLLQDHLKQLWKDGLILGFLSRKQERKLLKSKRTGTFLIRFSESILGGVTFTWVEHPESGSPTFHSVDPYTAVELASLALPDIIRDYQMMMEENVPENPLQFLYPNTPRDEAFGPYYSQRREGNPMEPEKYLNRRLIRVSSRQANQAWQTEEELVVATENLETLQLQPGGQGTQNLGTLQVTPGNLGTLPPSSPETEDVVGMSPGTLQVTEGQGMLPPELRDLELLDGSQDIQELLQALEPSSGALETLEAAELMPNMLETLDGRPQLGSGLADTSALLDYSDPFLPQPEDSALPAVNSLFASPDFPPLHIDASDFQ</sequence>
<dbReference type="PANTHER" id="PTHR11801">
    <property type="entry name" value="SIGNAL TRANSDUCER AND ACTIVATOR OF TRANSCRIPTION"/>
    <property type="match status" value="1"/>
</dbReference>
<dbReference type="InterPro" id="IPR001217">
    <property type="entry name" value="STAT"/>
</dbReference>
<dbReference type="InterPro" id="IPR013799">
    <property type="entry name" value="STAT_TF_prot_interaction"/>
</dbReference>
<reference evidence="15" key="1">
    <citation type="submission" date="2019-10" db="EMBL/GenBank/DDBJ databases">
        <authorList>
            <person name="Soares A.E.R."/>
            <person name="Aleixo A."/>
            <person name="Schneider P."/>
            <person name="Miyaki C.Y."/>
            <person name="Schneider M.P."/>
            <person name="Mello C."/>
            <person name="Vasconcelos A.T.R."/>
        </authorList>
    </citation>
    <scope>NUCLEOTIDE SEQUENCE</scope>
    <source>
        <tissue evidence="15">Muscle</tissue>
    </source>
</reference>
<proteinExistence type="inferred from homology"/>
<dbReference type="SUPFAM" id="SSF55550">
    <property type="entry name" value="SH2 domain"/>
    <property type="match status" value="1"/>
</dbReference>
<dbReference type="Pfam" id="PF00017">
    <property type="entry name" value="SH2"/>
    <property type="match status" value="1"/>
</dbReference>
<dbReference type="SUPFAM" id="SSF49417">
    <property type="entry name" value="p53-like transcription factors"/>
    <property type="match status" value="1"/>
</dbReference>
<dbReference type="SMART" id="SM00964">
    <property type="entry name" value="STAT_int"/>
    <property type="match status" value="1"/>
</dbReference>
<evidence type="ECO:0000256" key="2">
    <source>
        <dbReference type="ARBA" id="ARBA00004496"/>
    </source>
</evidence>
<feature type="region of interest" description="Disordered" evidence="13">
    <location>
        <begin position="123"/>
        <end position="145"/>
    </location>
</feature>
<feature type="domain" description="SH2" evidence="14">
    <location>
        <begin position="296"/>
        <end position="391"/>
    </location>
</feature>
<keyword evidence="9" id="KW-0010">Activator</keyword>
<keyword evidence="10" id="KW-0804">Transcription</keyword>
<dbReference type="EMBL" id="WHWB01033642">
    <property type="protein sequence ID" value="KAJ7418476.1"/>
    <property type="molecule type" value="Genomic_DNA"/>
</dbReference>
<evidence type="ECO:0000256" key="8">
    <source>
        <dbReference type="ARBA" id="ARBA00023125"/>
    </source>
</evidence>
<keyword evidence="7" id="KW-0805">Transcription regulation</keyword>
<dbReference type="Gene3D" id="1.10.238.10">
    <property type="entry name" value="EF-hand"/>
    <property type="match status" value="1"/>
</dbReference>
<gene>
    <name evidence="15" type="ORF">WISP_58986</name>
</gene>
<accession>A0ABQ9DBQ2</accession>
<evidence type="ECO:0000256" key="5">
    <source>
        <dbReference type="ARBA" id="ARBA00022553"/>
    </source>
</evidence>
<name>A0ABQ9DBQ2_9PASS</name>